<dbReference type="PaxDb" id="39947-A0A0P0VCD7"/>
<feature type="region of interest" description="Disordered" evidence="1">
    <location>
        <begin position="85"/>
        <end position="136"/>
    </location>
</feature>
<evidence type="ECO:0000256" key="1">
    <source>
        <dbReference type="SAM" id="MobiDB-lite"/>
    </source>
</evidence>
<evidence type="ECO:0000313" key="2">
    <source>
        <dbReference type="EMBL" id="BAS75995.1"/>
    </source>
</evidence>
<sequence length="394" mass="43231">LEVVLEALVPVDALLAGLEEDALGVRQLAREPVEYLVERVAGPRRLVEQHGLLHRRGRQQPLLPDDLVERDGRQDGVQPRHVLLRHEHADLPPRDGVREGEHDVVGDDHRDAPEHHRLHQPGAPRRPPQRAQAEDGPLHVLVVRRRVLRRDVEQRVVLEVLPHRRPRAAGVVPALGIIPHVVEKPPKIHEDRARRRGADAVRLHLAGIGVRRHGDRPRLEAGVVALAERLHQRGAPEHREDAALDGALLLVVEAGAEVVRREEEVVGAVGAVPVGPRGGDVADGAAHDARGAEGEREALRGEVAGGVGGCVEPVGLLRVEGAHGAGEEELVHEDLRREHVLQAPAVLGQQVQVVLAWHLVHEHLQLPRRVVLQHVAALPCTIHIHIHQLIFTAC</sequence>
<accession>A0A0P0VCD7</accession>
<dbReference type="AlphaFoldDB" id="A0A0P0VCD7"/>
<dbReference type="Proteomes" id="UP000059680">
    <property type="component" value="Chromosome 1"/>
</dbReference>
<reference evidence="2 3" key="2">
    <citation type="journal article" date="2013" name="Plant Cell Physiol.">
        <title>Rice Annotation Project Database (RAP-DB): an integrative and interactive database for rice genomics.</title>
        <authorList>
            <person name="Sakai H."/>
            <person name="Lee S.S."/>
            <person name="Tanaka T."/>
            <person name="Numa H."/>
            <person name="Kim J."/>
            <person name="Kawahara Y."/>
            <person name="Wakimoto H."/>
            <person name="Yang C.C."/>
            <person name="Iwamoto M."/>
            <person name="Abe T."/>
            <person name="Yamada Y."/>
            <person name="Muto A."/>
            <person name="Inokuchi H."/>
            <person name="Ikemura T."/>
            <person name="Matsumoto T."/>
            <person name="Sasaki T."/>
            <person name="Itoh T."/>
        </authorList>
    </citation>
    <scope>NUCLEOTIDE SEQUENCE [LARGE SCALE GENOMIC DNA]</scope>
    <source>
        <strain evidence="3">cv. Nipponbare</strain>
    </source>
</reference>
<protein>
    <submittedName>
        <fullName evidence="2">Os01g0926450 protein</fullName>
    </submittedName>
</protein>
<gene>
    <name evidence="2" type="ordered locus">Os01g0926450</name>
    <name evidence="2" type="ORF">OSNPB_010926450</name>
</gene>
<feature type="non-terminal residue" evidence="2">
    <location>
        <position position="1"/>
    </location>
</feature>
<evidence type="ECO:0000313" key="3">
    <source>
        <dbReference type="Proteomes" id="UP000059680"/>
    </source>
</evidence>
<reference evidence="3" key="1">
    <citation type="journal article" date="2005" name="Nature">
        <title>The map-based sequence of the rice genome.</title>
        <authorList>
            <consortium name="International rice genome sequencing project (IRGSP)"/>
            <person name="Matsumoto T."/>
            <person name="Wu J."/>
            <person name="Kanamori H."/>
            <person name="Katayose Y."/>
            <person name="Fujisawa M."/>
            <person name="Namiki N."/>
            <person name="Mizuno H."/>
            <person name="Yamamoto K."/>
            <person name="Antonio B.A."/>
            <person name="Baba T."/>
            <person name="Sakata K."/>
            <person name="Nagamura Y."/>
            <person name="Aoki H."/>
            <person name="Arikawa K."/>
            <person name="Arita K."/>
            <person name="Bito T."/>
            <person name="Chiden Y."/>
            <person name="Fujitsuka N."/>
            <person name="Fukunaka R."/>
            <person name="Hamada M."/>
            <person name="Harada C."/>
            <person name="Hayashi A."/>
            <person name="Hijishita S."/>
            <person name="Honda M."/>
            <person name="Hosokawa S."/>
            <person name="Ichikawa Y."/>
            <person name="Idonuma A."/>
            <person name="Iijima M."/>
            <person name="Ikeda M."/>
            <person name="Ikeno M."/>
            <person name="Ito K."/>
            <person name="Ito S."/>
            <person name="Ito T."/>
            <person name="Ito Y."/>
            <person name="Ito Y."/>
            <person name="Iwabuchi A."/>
            <person name="Kamiya K."/>
            <person name="Karasawa W."/>
            <person name="Kurita K."/>
            <person name="Katagiri S."/>
            <person name="Kikuta A."/>
            <person name="Kobayashi H."/>
            <person name="Kobayashi N."/>
            <person name="Machita K."/>
            <person name="Maehara T."/>
            <person name="Masukawa M."/>
            <person name="Mizubayashi T."/>
            <person name="Mukai Y."/>
            <person name="Nagasaki H."/>
            <person name="Nagata Y."/>
            <person name="Naito S."/>
            <person name="Nakashima M."/>
            <person name="Nakama Y."/>
            <person name="Nakamichi Y."/>
            <person name="Nakamura M."/>
            <person name="Meguro A."/>
            <person name="Negishi M."/>
            <person name="Ohta I."/>
            <person name="Ohta T."/>
            <person name="Okamoto M."/>
            <person name="Ono N."/>
            <person name="Saji S."/>
            <person name="Sakaguchi M."/>
            <person name="Sakai K."/>
            <person name="Shibata M."/>
            <person name="Shimokawa T."/>
            <person name="Song J."/>
            <person name="Takazaki Y."/>
            <person name="Terasawa K."/>
            <person name="Tsugane M."/>
            <person name="Tsuji K."/>
            <person name="Ueda S."/>
            <person name="Waki K."/>
            <person name="Yamagata H."/>
            <person name="Yamamoto M."/>
            <person name="Yamamoto S."/>
            <person name="Yamane H."/>
            <person name="Yoshiki S."/>
            <person name="Yoshihara R."/>
            <person name="Yukawa K."/>
            <person name="Zhong H."/>
            <person name="Yano M."/>
            <person name="Yuan Q."/>
            <person name="Ouyang S."/>
            <person name="Liu J."/>
            <person name="Jones K.M."/>
            <person name="Gansberger K."/>
            <person name="Moffat K."/>
            <person name="Hill J."/>
            <person name="Bera J."/>
            <person name="Fadrosh D."/>
            <person name="Jin S."/>
            <person name="Johri S."/>
            <person name="Kim M."/>
            <person name="Overton L."/>
            <person name="Reardon M."/>
            <person name="Tsitrin T."/>
            <person name="Vuong H."/>
            <person name="Weaver B."/>
            <person name="Ciecko A."/>
            <person name="Tallon L."/>
            <person name="Jackson J."/>
            <person name="Pai G."/>
            <person name="Aken S.V."/>
            <person name="Utterback T."/>
            <person name="Reidmuller S."/>
            <person name="Feldblyum T."/>
            <person name="Hsiao J."/>
            <person name="Zismann V."/>
            <person name="Iobst S."/>
            <person name="de Vazeille A.R."/>
            <person name="Buell C.R."/>
            <person name="Ying K."/>
            <person name="Li Y."/>
            <person name="Lu T."/>
            <person name="Huang Y."/>
            <person name="Zhao Q."/>
            <person name="Feng Q."/>
            <person name="Zhang L."/>
            <person name="Zhu J."/>
            <person name="Weng Q."/>
            <person name="Mu J."/>
            <person name="Lu Y."/>
            <person name="Fan D."/>
            <person name="Liu Y."/>
            <person name="Guan J."/>
            <person name="Zhang Y."/>
            <person name="Yu S."/>
            <person name="Liu X."/>
            <person name="Zhang Y."/>
            <person name="Hong G."/>
            <person name="Han B."/>
            <person name="Choisne N."/>
            <person name="Demange N."/>
            <person name="Orjeda G."/>
            <person name="Samain S."/>
            <person name="Cattolico L."/>
            <person name="Pelletier E."/>
            <person name="Couloux A."/>
            <person name="Segurens B."/>
            <person name="Wincker P."/>
            <person name="D'Hont A."/>
            <person name="Scarpelli C."/>
            <person name="Weissenbach J."/>
            <person name="Salanoubat M."/>
            <person name="Quetier F."/>
            <person name="Yu Y."/>
            <person name="Kim H.R."/>
            <person name="Rambo T."/>
            <person name="Currie J."/>
            <person name="Collura K."/>
            <person name="Luo M."/>
            <person name="Yang T."/>
            <person name="Ammiraju J.S.S."/>
            <person name="Engler F."/>
            <person name="Soderlund C."/>
            <person name="Wing R.A."/>
            <person name="Palmer L.E."/>
            <person name="de la Bastide M."/>
            <person name="Spiegel L."/>
            <person name="Nascimento L."/>
            <person name="Zutavern T."/>
            <person name="O'Shaughnessy A."/>
            <person name="Dike S."/>
            <person name="Dedhia N."/>
            <person name="Preston R."/>
            <person name="Balija V."/>
            <person name="McCombie W.R."/>
            <person name="Chow T."/>
            <person name="Chen H."/>
            <person name="Chung M."/>
            <person name="Chen C."/>
            <person name="Shaw J."/>
            <person name="Wu H."/>
            <person name="Hsiao K."/>
            <person name="Chao Y."/>
            <person name="Chu M."/>
            <person name="Cheng C."/>
            <person name="Hour A."/>
            <person name="Lee P."/>
            <person name="Lin S."/>
            <person name="Lin Y."/>
            <person name="Liou J."/>
            <person name="Liu S."/>
            <person name="Hsing Y."/>
            <person name="Raghuvanshi S."/>
            <person name="Mohanty A."/>
            <person name="Bharti A.K."/>
            <person name="Gaur A."/>
            <person name="Gupta V."/>
            <person name="Kumar D."/>
            <person name="Ravi V."/>
            <person name="Vij S."/>
            <person name="Kapur A."/>
            <person name="Khurana P."/>
            <person name="Khurana P."/>
            <person name="Khurana J.P."/>
            <person name="Tyagi A.K."/>
            <person name="Gaikwad K."/>
            <person name="Singh A."/>
            <person name="Dalal V."/>
            <person name="Srivastava S."/>
            <person name="Dixit A."/>
            <person name="Pal A.K."/>
            <person name="Ghazi I.A."/>
            <person name="Yadav M."/>
            <person name="Pandit A."/>
            <person name="Bhargava A."/>
            <person name="Sureshbabu K."/>
            <person name="Batra K."/>
            <person name="Sharma T.R."/>
            <person name="Mohapatra T."/>
            <person name="Singh N.K."/>
            <person name="Messing J."/>
            <person name="Nelson A.B."/>
            <person name="Fuks G."/>
            <person name="Kavchok S."/>
            <person name="Keizer G."/>
            <person name="Linton E."/>
            <person name="Llaca V."/>
            <person name="Song R."/>
            <person name="Tanyolac B."/>
            <person name="Young S."/>
            <person name="Ho-Il K."/>
            <person name="Hahn J.H."/>
            <person name="Sangsakoo G."/>
            <person name="Vanavichit A."/>
            <person name="de Mattos Luiz.A.T."/>
            <person name="Zimmer P.D."/>
            <person name="Malone G."/>
            <person name="Dellagostin O."/>
            <person name="de Oliveira A.C."/>
            <person name="Bevan M."/>
            <person name="Bancroft I."/>
            <person name="Minx P."/>
            <person name="Cordum H."/>
            <person name="Wilson R."/>
            <person name="Cheng Z."/>
            <person name="Jin W."/>
            <person name="Jiang J."/>
            <person name="Leong S.A."/>
            <person name="Iwama H."/>
            <person name="Gojobori T."/>
            <person name="Itoh T."/>
            <person name="Niimura Y."/>
            <person name="Fujii Y."/>
            <person name="Habara T."/>
            <person name="Sakai H."/>
            <person name="Sato Y."/>
            <person name="Wilson G."/>
            <person name="Kumar K."/>
            <person name="McCouch S."/>
            <person name="Juretic N."/>
            <person name="Hoen D."/>
            <person name="Wright S."/>
            <person name="Bruskiewich R."/>
            <person name="Bureau T."/>
            <person name="Miyao A."/>
            <person name="Hirochika H."/>
            <person name="Nishikawa T."/>
            <person name="Kadowaki K."/>
            <person name="Sugiura M."/>
            <person name="Burr B."/>
            <person name="Sasaki T."/>
        </authorList>
    </citation>
    <scope>NUCLEOTIDE SEQUENCE [LARGE SCALE GENOMIC DNA]</scope>
    <source>
        <strain evidence="3">cv. Nipponbare</strain>
    </source>
</reference>
<dbReference type="Gramene" id="Os01t0926450-01">
    <property type="protein sequence ID" value="Os01t0926450-01"/>
    <property type="gene ID" value="Os01g0926450"/>
</dbReference>
<reference evidence="2 3" key="3">
    <citation type="journal article" date="2013" name="Rice">
        <title>Improvement of the Oryza sativa Nipponbare reference genome using next generation sequence and optical map data.</title>
        <authorList>
            <person name="Kawahara Y."/>
            <person name="de la Bastide M."/>
            <person name="Hamilton J.P."/>
            <person name="Kanamori H."/>
            <person name="McCombie W.R."/>
            <person name="Ouyang S."/>
            <person name="Schwartz D.C."/>
            <person name="Tanaka T."/>
            <person name="Wu J."/>
            <person name="Zhou S."/>
            <person name="Childs K.L."/>
            <person name="Davidson R.M."/>
            <person name="Lin H."/>
            <person name="Quesada-Ocampo L."/>
            <person name="Vaillancourt B."/>
            <person name="Sakai H."/>
            <person name="Lee S.S."/>
            <person name="Kim J."/>
            <person name="Numa H."/>
            <person name="Itoh T."/>
            <person name="Buell C.R."/>
            <person name="Matsumoto T."/>
        </authorList>
    </citation>
    <scope>NUCLEOTIDE SEQUENCE [LARGE SCALE GENOMIC DNA]</scope>
    <source>
        <strain evidence="3">cv. Nipponbare</strain>
    </source>
</reference>
<name>A0A0P0VCD7_ORYSJ</name>
<feature type="compositionally biased region" description="Basic and acidic residues" evidence="1">
    <location>
        <begin position="85"/>
        <end position="115"/>
    </location>
</feature>
<dbReference type="EMBL" id="AP014957">
    <property type="protein sequence ID" value="BAS75995.1"/>
    <property type="molecule type" value="Genomic_DNA"/>
</dbReference>
<organism evidence="2 3">
    <name type="scientific">Oryza sativa subsp. japonica</name>
    <name type="common">Rice</name>
    <dbReference type="NCBI Taxonomy" id="39947"/>
    <lineage>
        <taxon>Eukaryota</taxon>
        <taxon>Viridiplantae</taxon>
        <taxon>Streptophyta</taxon>
        <taxon>Embryophyta</taxon>
        <taxon>Tracheophyta</taxon>
        <taxon>Spermatophyta</taxon>
        <taxon>Magnoliopsida</taxon>
        <taxon>Liliopsida</taxon>
        <taxon>Poales</taxon>
        <taxon>Poaceae</taxon>
        <taxon>BOP clade</taxon>
        <taxon>Oryzoideae</taxon>
        <taxon>Oryzeae</taxon>
        <taxon>Oryzinae</taxon>
        <taxon>Oryza</taxon>
        <taxon>Oryza sativa</taxon>
    </lineage>
</organism>
<proteinExistence type="predicted"/>
<dbReference type="InParanoid" id="A0A0P0VCD7"/>
<keyword evidence="3" id="KW-1185">Reference proteome</keyword>